<evidence type="ECO:0000313" key="8">
    <source>
        <dbReference type="Proteomes" id="UP000320672"/>
    </source>
</evidence>
<dbReference type="InterPro" id="IPR016181">
    <property type="entry name" value="Acyl_CoA_acyltransferase"/>
</dbReference>
<accession>A0A517MMT3</accession>
<keyword evidence="3 7" id="KW-0808">Transferase</keyword>
<dbReference type="CDD" id="cd04301">
    <property type="entry name" value="NAT_SF"/>
    <property type="match status" value="1"/>
</dbReference>
<evidence type="ECO:0000256" key="2">
    <source>
        <dbReference type="ARBA" id="ARBA00022649"/>
    </source>
</evidence>
<dbReference type="Proteomes" id="UP000320672">
    <property type="component" value="Chromosome"/>
</dbReference>
<evidence type="ECO:0000256" key="3">
    <source>
        <dbReference type="ARBA" id="ARBA00022679"/>
    </source>
</evidence>
<keyword evidence="8" id="KW-1185">Reference proteome</keyword>
<comment type="catalytic activity">
    <reaction evidence="5">
        <text>glycyl-tRNA(Gly) + acetyl-CoA = N-acetylglycyl-tRNA(Gly) + CoA + H(+)</text>
        <dbReference type="Rhea" id="RHEA:81867"/>
        <dbReference type="Rhea" id="RHEA-COMP:9683"/>
        <dbReference type="Rhea" id="RHEA-COMP:19766"/>
        <dbReference type="ChEBI" id="CHEBI:15378"/>
        <dbReference type="ChEBI" id="CHEBI:57287"/>
        <dbReference type="ChEBI" id="CHEBI:57288"/>
        <dbReference type="ChEBI" id="CHEBI:78522"/>
        <dbReference type="ChEBI" id="CHEBI:232036"/>
    </reaction>
</comment>
<dbReference type="Pfam" id="PF13508">
    <property type="entry name" value="Acetyltransf_7"/>
    <property type="match status" value="1"/>
</dbReference>
<dbReference type="PROSITE" id="PS51186">
    <property type="entry name" value="GNAT"/>
    <property type="match status" value="1"/>
</dbReference>
<evidence type="ECO:0000256" key="4">
    <source>
        <dbReference type="ARBA" id="ARBA00023315"/>
    </source>
</evidence>
<evidence type="ECO:0000259" key="6">
    <source>
        <dbReference type="PROSITE" id="PS51186"/>
    </source>
</evidence>
<dbReference type="PANTHER" id="PTHR36449">
    <property type="entry name" value="ACETYLTRANSFERASE-RELATED"/>
    <property type="match status" value="1"/>
</dbReference>
<name>A0A517MMT3_9BACT</name>
<organism evidence="7 8">
    <name type="scientific">Roseimaritima multifibrata</name>
    <dbReference type="NCBI Taxonomy" id="1930274"/>
    <lineage>
        <taxon>Bacteria</taxon>
        <taxon>Pseudomonadati</taxon>
        <taxon>Planctomycetota</taxon>
        <taxon>Planctomycetia</taxon>
        <taxon>Pirellulales</taxon>
        <taxon>Pirellulaceae</taxon>
        <taxon>Roseimaritima</taxon>
    </lineage>
</organism>
<keyword evidence="1" id="KW-0678">Repressor</keyword>
<dbReference type="GO" id="GO:0016747">
    <property type="term" value="F:acyltransferase activity, transferring groups other than amino-acyl groups"/>
    <property type="evidence" value="ECO:0007669"/>
    <property type="project" value="InterPro"/>
</dbReference>
<dbReference type="Gene3D" id="3.40.630.30">
    <property type="match status" value="1"/>
</dbReference>
<sequence>MSYTVIKVRPLRPDDRRDEFTSGDIDLDRFFQKFAGQNQFRLHIGTTYVAVNAECIVGFVTVSATSIVITDLPKGLRNRLPKYPLPALRLARLAVARNEQGRGIGKLLLRATFDLAREMAKRTGCIGVVVDAKPDAIQFYKRYGFESLEVISGKLGDRPAPQPMFLPLGSIPKR</sequence>
<dbReference type="EMBL" id="CP036262">
    <property type="protein sequence ID" value="QDS96193.1"/>
    <property type="molecule type" value="Genomic_DNA"/>
</dbReference>
<feature type="domain" description="N-acetyltransferase" evidence="6">
    <location>
        <begin position="6"/>
        <end position="169"/>
    </location>
</feature>
<evidence type="ECO:0000256" key="1">
    <source>
        <dbReference type="ARBA" id="ARBA00022491"/>
    </source>
</evidence>
<dbReference type="SUPFAM" id="SSF55729">
    <property type="entry name" value="Acyl-CoA N-acyltransferases (Nat)"/>
    <property type="match status" value="1"/>
</dbReference>
<evidence type="ECO:0000313" key="7">
    <source>
        <dbReference type="EMBL" id="QDS96193.1"/>
    </source>
</evidence>
<dbReference type="InterPro" id="IPR000182">
    <property type="entry name" value="GNAT_dom"/>
</dbReference>
<evidence type="ECO:0000256" key="5">
    <source>
        <dbReference type="ARBA" id="ARBA00049880"/>
    </source>
</evidence>
<dbReference type="AlphaFoldDB" id="A0A517MMT3"/>
<dbReference type="PANTHER" id="PTHR36449:SF1">
    <property type="entry name" value="ACETYLTRANSFERASE"/>
    <property type="match status" value="1"/>
</dbReference>
<keyword evidence="2" id="KW-1277">Toxin-antitoxin system</keyword>
<proteinExistence type="predicted"/>
<dbReference type="KEGG" id="rml:FF011L_50010"/>
<gene>
    <name evidence="7" type="ORF">FF011L_50010</name>
</gene>
<reference evidence="7 8" key="1">
    <citation type="submission" date="2019-02" db="EMBL/GenBank/DDBJ databases">
        <title>Deep-cultivation of Planctomycetes and their phenomic and genomic characterization uncovers novel biology.</title>
        <authorList>
            <person name="Wiegand S."/>
            <person name="Jogler M."/>
            <person name="Boedeker C."/>
            <person name="Pinto D."/>
            <person name="Vollmers J."/>
            <person name="Rivas-Marin E."/>
            <person name="Kohn T."/>
            <person name="Peeters S.H."/>
            <person name="Heuer A."/>
            <person name="Rast P."/>
            <person name="Oberbeckmann S."/>
            <person name="Bunk B."/>
            <person name="Jeske O."/>
            <person name="Meyerdierks A."/>
            <person name="Storesund J.E."/>
            <person name="Kallscheuer N."/>
            <person name="Luecker S."/>
            <person name="Lage O.M."/>
            <person name="Pohl T."/>
            <person name="Merkel B.J."/>
            <person name="Hornburger P."/>
            <person name="Mueller R.-W."/>
            <person name="Bruemmer F."/>
            <person name="Labrenz M."/>
            <person name="Spormann A.M."/>
            <person name="Op den Camp H."/>
            <person name="Overmann J."/>
            <person name="Amann R."/>
            <person name="Jetten M.S.M."/>
            <person name="Mascher T."/>
            <person name="Medema M.H."/>
            <person name="Devos D.P."/>
            <person name="Kaster A.-K."/>
            <person name="Ovreas L."/>
            <person name="Rohde M."/>
            <person name="Galperin M.Y."/>
            <person name="Jogler C."/>
        </authorList>
    </citation>
    <scope>NUCLEOTIDE SEQUENCE [LARGE SCALE GENOMIC DNA]</scope>
    <source>
        <strain evidence="7 8">FF011L</strain>
    </source>
</reference>
<keyword evidence="4" id="KW-0012">Acyltransferase</keyword>
<protein>
    <submittedName>
        <fullName evidence="7">Acetyltransferase (GNAT) family protein</fullName>
    </submittedName>
</protein>